<evidence type="ECO:0000313" key="1">
    <source>
        <dbReference type="EMBL" id="ADU44562.1"/>
    </source>
</evidence>
<reference evidence="1" key="1">
    <citation type="submission" date="2010-12" db="EMBL/GenBank/DDBJ databases">
        <title>Complete sequence of Rhodopseudomonas palustris DX-1.</title>
        <authorList>
            <consortium name="US DOE Joint Genome Institute"/>
            <person name="Lucas S."/>
            <person name="Copeland A."/>
            <person name="Lapidus A."/>
            <person name="Cheng J.-F."/>
            <person name="Goodwin L."/>
            <person name="Pitluck S."/>
            <person name="Misra M."/>
            <person name="Chertkov O."/>
            <person name="Detter J.C."/>
            <person name="Han C."/>
            <person name="Tapia R."/>
            <person name="Land M."/>
            <person name="Hauser L."/>
            <person name="Kyrpides N."/>
            <person name="Ivanova N."/>
            <person name="Ovchinnikova G."/>
            <person name="Logan B."/>
            <person name="Oda Y."/>
            <person name="Harwood C."/>
            <person name="Woyke T."/>
        </authorList>
    </citation>
    <scope>NUCLEOTIDE SEQUENCE [LARGE SCALE GENOMIC DNA]</scope>
    <source>
        <strain evidence="1">DX-1</strain>
    </source>
</reference>
<proteinExistence type="predicted"/>
<dbReference type="AlphaFoldDB" id="E6VL67"/>
<dbReference type="HOGENOM" id="CLU_1601414_0_0_5"/>
<organism evidence="1 2">
    <name type="scientific">Rhodopseudomonas palustris (strain DX-1)</name>
    <dbReference type="NCBI Taxonomy" id="652103"/>
    <lineage>
        <taxon>Bacteria</taxon>
        <taxon>Pseudomonadati</taxon>
        <taxon>Pseudomonadota</taxon>
        <taxon>Alphaproteobacteria</taxon>
        <taxon>Hyphomicrobiales</taxon>
        <taxon>Nitrobacteraceae</taxon>
        <taxon>Rhodopseudomonas</taxon>
    </lineage>
</organism>
<gene>
    <name evidence="1" type="ordered locus">Rpdx1_2981</name>
</gene>
<dbReference type="KEGG" id="rpx:Rpdx1_2981"/>
<dbReference type="STRING" id="652103.Rpdx1_2981"/>
<dbReference type="EMBL" id="CP002418">
    <property type="protein sequence ID" value="ADU44562.1"/>
    <property type="molecule type" value="Genomic_DNA"/>
</dbReference>
<accession>E6VL67</accession>
<evidence type="ECO:0000313" key="2">
    <source>
        <dbReference type="Proteomes" id="UP000001402"/>
    </source>
</evidence>
<dbReference type="Proteomes" id="UP000001402">
    <property type="component" value="Chromosome"/>
</dbReference>
<sequence>MAEHSNRSQSVVSLVANLTSGPYALTEAEVARFVSKMSISDDQSCWEWLGARGVTEAEEYIHLSWKIIEWKVAYYMPEAVHPSRRKDYEVSDETYDEAEVRYLSLCRSLGKHNSVVHKGWPGFEDLLEPPHDPMTEVDPERYSVRLVLAKLGSAKPRRRKRKAATK</sequence>
<protein>
    <submittedName>
        <fullName evidence="1">Uncharacterized protein</fullName>
    </submittedName>
</protein>
<name>E6VL67_RHOPX</name>